<dbReference type="InterPro" id="IPR044662">
    <property type="entry name" value="HS1/DABB1-like"/>
</dbReference>
<evidence type="ECO:0000256" key="1">
    <source>
        <dbReference type="ARBA" id="ARBA00011738"/>
    </source>
</evidence>
<keyword evidence="3" id="KW-1185">Reference proteome</keyword>
<dbReference type="RefSeq" id="XP_027084138.1">
    <property type="nucleotide sequence ID" value="XM_027228337.2"/>
</dbReference>
<reference evidence="3" key="1">
    <citation type="journal article" date="2025" name="Foods">
        <title>Unveiling the Microbial Signatures of Arabica Coffee Cherries: Insights into Ripeness Specific Diversity, Functional Traits, and Implications for Quality and Safety.</title>
        <authorList>
            <consortium name="RefSeq"/>
            <person name="Tenea G.N."/>
            <person name="Cifuentes V."/>
            <person name="Reyes P."/>
            <person name="Cevallos-Vallejos M."/>
        </authorList>
    </citation>
    <scope>NUCLEOTIDE SEQUENCE [LARGE SCALE GENOMIC DNA]</scope>
</reference>
<dbReference type="PANTHER" id="PTHR33178">
    <property type="match status" value="1"/>
</dbReference>
<name>A0A6P6U0Q7_COFAR</name>
<evidence type="ECO:0000313" key="4">
    <source>
        <dbReference type="RefSeq" id="XP_027084138.1"/>
    </source>
</evidence>
<feature type="domain" description="Stress-response A/B barrel" evidence="2">
    <location>
        <begin position="211"/>
        <end position="306"/>
    </location>
</feature>
<feature type="domain" description="Stress-response A/B barrel" evidence="2">
    <location>
        <begin position="96"/>
        <end position="189"/>
    </location>
</feature>
<dbReference type="Gene3D" id="3.30.70.100">
    <property type="match status" value="2"/>
</dbReference>
<sequence>MKICGRRTQSFTPLTSTLMNCYINIPSKPLFDFSRKPSNPQLLLAAKRRWNRYDVLFRGIRRRNLGSWKMRNQPVVSSASEVGNGNADIVKKRKVVEHVCLLKARKDMSDEVEKDMLDYIYTTQYQMRGIVAISLGRISDQERAKYTHAVYIRFQKKEDLSKFYENPFYVRVLKDHVFPYCHDIVNVDYESEVEDDIMPIFRKGEEFNYGVEFVLLIAFDKNSLGGPAEDAMAALAELTAAFPSLIVQATKGSNFNLNNVEYTHGAVIRFRSSEACETFLKSSQYNDQVWGSKIQPISEKVMSVHYSVDPVGTELM</sequence>
<organism evidence="3 4">
    <name type="scientific">Coffea arabica</name>
    <name type="common">Arabian coffee</name>
    <dbReference type="NCBI Taxonomy" id="13443"/>
    <lineage>
        <taxon>Eukaryota</taxon>
        <taxon>Viridiplantae</taxon>
        <taxon>Streptophyta</taxon>
        <taxon>Embryophyta</taxon>
        <taxon>Tracheophyta</taxon>
        <taxon>Spermatophyta</taxon>
        <taxon>Magnoliopsida</taxon>
        <taxon>eudicotyledons</taxon>
        <taxon>Gunneridae</taxon>
        <taxon>Pentapetalae</taxon>
        <taxon>asterids</taxon>
        <taxon>lamiids</taxon>
        <taxon>Gentianales</taxon>
        <taxon>Rubiaceae</taxon>
        <taxon>Ixoroideae</taxon>
        <taxon>Gardenieae complex</taxon>
        <taxon>Bertiereae - Coffeeae clade</taxon>
        <taxon>Coffeeae</taxon>
        <taxon>Coffea</taxon>
    </lineage>
</organism>
<dbReference type="PANTHER" id="PTHR33178:SF5">
    <property type="entry name" value="EXPRESSED PROTEIN"/>
    <property type="match status" value="1"/>
</dbReference>
<dbReference type="InterPro" id="IPR011008">
    <property type="entry name" value="Dimeric_a/b-barrel"/>
</dbReference>
<dbReference type="SUPFAM" id="SSF54909">
    <property type="entry name" value="Dimeric alpha+beta barrel"/>
    <property type="match status" value="1"/>
</dbReference>
<dbReference type="InterPro" id="IPR013097">
    <property type="entry name" value="Dabb"/>
</dbReference>
<gene>
    <name evidence="4" type="primary">LOC113706433</name>
</gene>
<reference evidence="4" key="2">
    <citation type="submission" date="2025-08" db="UniProtKB">
        <authorList>
            <consortium name="RefSeq"/>
        </authorList>
    </citation>
    <scope>IDENTIFICATION</scope>
    <source>
        <tissue evidence="4">Leaves</tissue>
    </source>
</reference>
<dbReference type="SMART" id="SM00886">
    <property type="entry name" value="Dabb"/>
    <property type="match status" value="2"/>
</dbReference>
<dbReference type="GeneID" id="113706433"/>
<proteinExistence type="predicted"/>
<evidence type="ECO:0000313" key="3">
    <source>
        <dbReference type="Proteomes" id="UP001652660"/>
    </source>
</evidence>
<evidence type="ECO:0000259" key="2">
    <source>
        <dbReference type="PROSITE" id="PS51502"/>
    </source>
</evidence>
<dbReference type="AlphaFoldDB" id="A0A6P6U0Q7"/>
<protein>
    <submittedName>
        <fullName evidence="4">Uncharacterized protein isoform X1</fullName>
    </submittedName>
</protein>
<dbReference type="PROSITE" id="PS51502">
    <property type="entry name" value="S_R_A_B_BARREL"/>
    <property type="match status" value="2"/>
</dbReference>
<accession>A0A6P6U0Q7</accession>
<comment type="subunit">
    <text evidence="1">Homodimer.</text>
</comment>
<dbReference type="Pfam" id="PF07876">
    <property type="entry name" value="Dabb"/>
    <property type="match status" value="1"/>
</dbReference>
<dbReference type="Proteomes" id="UP001652660">
    <property type="component" value="Chromosome 8c"/>
</dbReference>